<proteinExistence type="predicted"/>
<sequence>MDHFENQRRQKYLTETYYIGYREYRDESIPLVLESDAFEDDEYNSGEAERWQLLYDMYLNLLYIEYTAGSSIDGLIPIFKKAVNAIDKKAEALAIFENGKKPSVIPTENETLNIISLAYLLDQKDLLQVIHQLVNGEDQAHMNEDEIINKLFGLNDPKHPVLSEGTLYDLSYSPLCDVIDQVKKKNDPKHALELLDDYLSSWYKNHKNQSWYNSHLDLESSVAYSGYWAFEAAALVYLLDLDDFCLHKYLFYPKDIVQWIRQKHPILNRISS</sequence>
<dbReference type="Proteomes" id="UP001243195">
    <property type="component" value="Unassembled WGS sequence"/>
</dbReference>
<comment type="caution">
    <text evidence="2">The sequence shown here is derived from an EMBL/GenBank/DDBJ whole genome shotgun (WGS) entry which is preliminary data.</text>
</comment>
<dbReference type="EMBL" id="JAVIDA010000031">
    <property type="protein sequence ID" value="MDQ9073016.1"/>
    <property type="molecule type" value="Genomic_DNA"/>
</dbReference>
<dbReference type="Pfam" id="PF08929">
    <property type="entry name" value="PoNi_C"/>
    <property type="match status" value="1"/>
</dbReference>
<dbReference type="RefSeq" id="WP_308957146.1">
    <property type="nucleotide sequence ID" value="NZ_JAVICY010000034.1"/>
</dbReference>
<dbReference type="SUPFAM" id="SSF140731">
    <property type="entry name" value="PA2201 C-terminal domain-like"/>
    <property type="match status" value="1"/>
</dbReference>
<dbReference type="AlphaFoldDB" id="A0AAW8JJV3"/>
<feature type="domain" description="PoNi C-terminal" evidence="1">
    <location>
        <begin position="144"/>
        <end position="256"/>
    </location>
</feature>
<name>A0AAW8JJV3_9GAMM</name>
<accession>A0AAW8JJV3</accession>
<protein>
    <submittedName>
        <fullName evidence="2">DUF1911 domain-containing protein</fullName>
    </submittedName>
</protein>
<dbReference type="InterPro" id="IPR015025">
    <property type="entry name" value="PoNi_C"/>
</dbReference>
<gene>
    <name evidence="2" type="ORF">RFH51_16295</name>
</gene>
<reference evidence="2" key="1">
    <citation type="submission" date="2023-08" db="EMBL/GenBank/DDBJ databases">
        <title>Emergence of clinically-relevant ST2 carbapenem-resistant Acinetobacter baumannii strains in hospital sewages in Zhejiang, East of China.</title>
        <authorList>
            <person name="Kaichao C."/>
            <person name="Zhang R."/>
        </authorList>
    </citation>
    <scope>NUCLEOTIDE SEQUENCE</scope>
    <source>
        <strain evidence="2">M-SY-60</strain>
    </source>
</reference>
<organism evidence="2 3">
    <name type="scientific">Acinetobacter gerneri</name>
    <dbReference type="NCBI Taxonomy" id="202952"/>
    <lineage>
        <taxon>Bacteria</taxon>
        <taxon>Pseudomonadati</taxon>
        <taxon>Pseudomonadota</taxon>
        <taxon>Gammaproteobacteria</taxon>
        <taxon>Moraxellales</taxon>
        <taxon>Moraxellaceae</taxon>
        <taxon>Acinetobacter</taxon>
    </lineage>
</organism>
<evidence type="ECO:0000259" key="1">
    <source>
        <dbReference type="Pfam" id="PF08929"/>
    </source>
</evidence>
<evidence type="ECO:0000313" key="3">
    <source>
        <dbReference type="Proteomes" id="UP001243195"/>
    </source>
</evidence>
<dbReference type="InterPro" id="IPR028983">
    <property type="entry name" value="PA2201-like_C"/>
</dbReference>
<evidence type="ECO:0000313" key="2">
    <source>
        <dbReference type="EMBL" id="MDQ9073016.1"/>
    </source>
</evidence>
<dbReference type="Gene3D" id="1.10.3920.10">
    <property type="entry name" value="PA2201 C-terminal domain-like"/>
    <property type="match status" value="1"/>
</dbReference>